<evidence type="ECO:0000313" key="1">
    <source>
        <dbReference type="EMBL" id="KAI4331385.1"/>
    </source>
</evidence>
<name>A0ACB9N9V2_9MYRT</name>
<accession>A0ACB9N9V2</accession>
<dbReference type="Proteomes" id="UP001057402">
    <property type="component" value="Chromosome 8"/>
</dbReference>
<comment type="caution">
    <text evidence="1">The sequence shown here is derived from an EMBL/GenBank/DDBJ whole genome shotgun (WGS) entry which is preliminary data.</text>
</comment>
<gene>
    <name evidence="1" type="ORF">MLD38_029576</name>
</gene>
<keyword evidence="2" id="KW-1185">Reference proteome</keyword>
<dbReference type="EMBL" id="CM042887">
    <property type="protein sequence ID" value="KAI4331385.1"/>
    <property type="molecule type" value="Genomic_DNA"/>
</dbReference>
<evidence type="ECO:0000313" key="2">
    <source>
        <dbReference type="Proteomes" id="UP001057402"/>
    </source>
</evidence>
<protein>
    <submittedName>
        <fullName evidence="1">Uncharacterized protein</fullName>
    </submittedName>
</protein>
<organism evidence="1 2">
    <name type="scientific">Melastoma candidum</name>
    <dbReference type="NCBI Taxonomy" id="119954"/>
    <lineage>
        <taxon>Eukaryota</taxon>
        <taxon>Viridiplantae</taxon>
        <taxon>Streptophyta</taxon>
        <taxon>Embryophyta</taxon>
        <taxon>Tracheophyta</taxon>
        <taxon>Spermatophyta</taxon>
        <taxon>Magnoliopsida</taxon>
        <taxon>eudicotyledons</taxon>
        <taxon>Gunneridae</taxon>
        <taxon>Pentapetalae</taxon>
        <taxon>rosids</taxon>
        <taxon>malvids</taxon>
        <taxon>Myrtales</taxon>
        <taxon>Melastomataceae</taxon>
        <taxon>Melastomatoideae</taxon>
        <taxon>Melastomateae</taxon>
        <taxon>Melastoma</taxon>
    </lineage>
</organism>
<sequence length="256" mass="27748">MSEGGAPPPRPLPPELLKFLEENHLDPSIYSSSHSVPRYIRVKPGCEGCIEELEAEINCKAVKVDWLPGFYSLPHDVQIAGTSAYQEGKIYGMDAASGAAVSALGVSPGDHVLDLCAAPGAKLCMLLDVLGNSGSVTGVDKFEHWGWETFQQRVFDAERTEDSLAFLQLKLLRNGFRLLKAGGTLVYSTCSLTVAQNEDVVDQFMSQNDSAVLQEIDAAKGWPCKSGRTLGTLRFDPATSHTSGLFVARFTKLTPR</sequence>
<reference evidence="2" key="1">
    <citation type="journal article" date="2023" name="Front. Plant Sci.">
        <title>Chromosomal-level genome assembly of Melastoma candidum provides insights into trichome evolution.</title>
        <authorList>
            <person name="Zhong Y."/>
            <person name="Wu W."/>
            <person name="Sun C."/>
            <person name="Zou P."/>
            <person name="Liu Y."/>
            <person name="Dai S."/>
            <person name="Zhou R."/>
        </authorList>
    </citation>
    <scope>NUCLEOTIDE SEQUENCE [LARGE SCALE GENOMIC DNA]</scope>
</reference>
<proteinExistence type="predicted"/>